<comment type="caution">
    <text evidence="1">The sequence shown here is derived from an EMBL/GenBank/DDBJ whole genome shotgun (WGS) entry which is preliminary data.</text>
</comment>
<accession>A0A7J6S6P3</accession>
<dbReference type="Proteomes" id="UP000574390">
    <property type="component" value="Unassembled WGS sequence"/>
</dbReference>
<gene>
    <name evidence="1" type="ORF">FOZ62_002985</name>
</gene>
<proteinExistence type="predicted"/>
<protein>
    <submittedName>
        <fullName evidence="1">Uncharacterized protein</fullName>
    </submittedName>
</protein>
<organism evidence="1 2">
    <name type="scientific">Perkinsus olseni</name>
    <name type="common">Perkinsus atlanticus</name>
    <dbReference type="NCBI Taxonomy" id="32597"/>
    <lineage>
        <taxon>Eukaryota</taxon>
        <taxon>Sar</taxon>
        <taxon>Alveolata</taxon>
        <taxon>Perkinsozoa</taxon>
        <taxon>Perkinsea</taxon>
        <taxon>Perkinsida</taxon>
        <taxon>Perkinsidae</taxon>
        <taxon>Perkinsus</taxon>
    </lineage>
</organism>
<dbReference type="AlphaFoldDB" id="A0A7J6S6P3"/>
<name>A0A7J6S6P3_PEROL</name>
<evidence type="ECO:0000313" key="1">
    <source>
        <dbReference type="EMBL" id="KAF4728182.1"/>
    </source>
</evidence>
<dbReference type="EMBL" id="JABANM010017196">
    <property type="protein sequence ID" value="KAF4728182.1"/>
    <property type="molecule type" value="Genomic_DNA"/>
</dbReference>
<evidence type="ECO:0000313" key="2">
    <source>
        <dbReference type="Proteomes" id="UP000574390"/>
    </source>
</evidence>
<sequence length="78" mass="8680">MQDRLFGNGSAQAAAEAVRTLQPRQVMLEMDQARYKNALEHISTGMHLQQPNRVDIVSTVSTASHGWPQYTEGSCFES</sequence>
<reference evidence="1 2" key="1">
    <citation type="submission" date="2020-04" db="EMBL/GenBank/DDBJ databases">
        <title>Perkinsus olseni comparative genomics.</title>
        <authorList>
            <person name="Bogema D.R."/>
        </authorList>
    </citation>
    <scope>NUCLEOTIDE SEQUENCE [LARGE SCALE GENOMIC DNA]</scope>
    <source>
        <strain evidence="1">ATCC PRA-205</strain>
    </source>
</reference>